<protein>
    <submittedName>
        <fullName evidence="2">Uncharacterized protein</fullName>
    </submittedName>
</protein>
<dbReference type="WBParaSite" id="JU765_v2.g10767.t1">
    <property type="protein sequence ID" value="JU765_v2.g10767.t1"/>
    <property type="gene ID" value="JU765_v2.g10767"/>
</dbReference>
<evidence type="ECO:0000313" key="2">
    <source>
        <dbReference type="WBParaSite" id="JU765_v2.g10767.t1"/>
    </source>
</evidence>
<accession>A0AC34PWY2</accession>
<dbReference type="Proteomes" id="UP000887576">
    <property type="component" value="Unplaced"/>
</dbReference>
<evidence type="ECO:0000313" key="1">
    <source>
        <dbReference type="Proteomes" id="UP000887576"/>
    </source>
</evidence>
<organism evidence="1 2">
    <name type="scientific">Panagrolaimus sp. JU765</name>
    <dbReference type="NCBI Taxonomy" id="591449"/>
    <lineage>
        <taxon>Eukaryota</taxon>
        <taxon>Metazoa</taxon>
        <taxon>Ecdysozoa</taxon>
        <taxon>Nematoda</taxon>
        <taxon>Chromadorea</taxon>
        <taxon>Rhabditida</taxon>
        <taxon>Tylenchina</taxon>
        <taxon>Panagrolaimomorpha</taxon>
        <taxon>Panagrolaimoidea</taxon>
        <taxon>Panagrolaimidae</taxon>
        <taxon>Panagrolaimus</taxon>
    </lineage>
</organism>
<name>A0AC34PWY2_9BILA</name>
<reference evidence="2" key="1">
    <citation type="submission" date="2022-11" db="UniProtKB">
        <authorList>
            <consortium name="WormBaseParasite"/>
        </authorList>
    </citation>
    <scope>IDENTIFICATION</scope>
</reference>
<sequence length="394" mass="45379">MLLLGLLFVIGASAVDEDYDINFKDCYGLSESLLNIEKDFQIRVENPTQENAFKNTIQTLCIEQFTPRANRYHRCAESLTATDAERAKYDMKYANFYLDFCNAPDPKEFLCHVSPKVAVTGFDAANYKDPCSLLLDMNKFYSELYANCPSNFDVTTYVEKFLMENREQLGEFKTLEQCLEENKPTPAPDEDKFYDCVGQCALDAGHGRRKRYPNFPTISPAVQYTLPFAIVEQMKEDQRRMAEEHKRLMAVSQGKEFKLWCKKLTHSDIFSKCSNQCAEHHPELATARVHASEYITTMCDGQHDEEFTNFTKCFNQSEPFSKFVAKFMKTPPLAACPFAMEIHKYLTSEPCPVEKEVIEISVDEFVLHFSRMQKTFDFKQVHLCLRESAPSEAV</sequence>
<proteinExistence type="predicted"/>